<comment type="caution">
    <text evidence="12">The sequence shown here is derived from an EMBL/GenBank/DDBJ whole genome shotgun (WGS) entry which is preliminary data.</text>
</comment>
<dbReference type="NCBIfam" id="NF002281">
    <property type="entry name" value="PRK01209.2-5"/>
    <property type="match status" value="1"/>
</dbReference>
<dbReference type="Pfam" id="PF03186">
    <property type="entry name" value="CobD_Cbib"/>
    <property type="match status" value="1"/>
</dbReference>
<accession>A0A7J2U413</accession>
<sequence length="325" mass="35790">MISIIALAHLLDFLYPYHRGLMLKIHPVHTAYVLALRLGKPCTSKANGVAVWLIVVSLHIPIYSMALLASCAIGRWLWIIVSAYILKLSISFRLLLDIVGNVGTCIEKGDTECARYWTQQIVRRDVYKLGKRLVASAAIESLAESLVDGYTSPIFYFAIGGPLAALLQRLANTLDGALGFKHGCYKDVGWFSAKADTILNFLPARLTALFIVMYSFLAGRSAVDAYHVWRRDCRKTESVNAGHPMSAMAGALGVELEKPGFYRLGNPVSSISESKAIRIAIKIAIAVATTFTTLMVLANVITCYIIIRLIRCYNLLPTVKVYSSL</sequence>
<dbReference type="UniPathway" id="UPA00148"/>
<dbReference type="InterPro" id="IPR004485">
    <property type="entry name" value="Cobalamin_biosynth_CobD/CbiB"/>
</dbReference>
<evidence type="ECO:0000256" key="2">
    <source>
        <dbReference type="ARBA" id="ARBA00004651"/>
    </source>
</evidence>
<keyword evidence="6 11" id="KW-1003">Cell membrane</keyword>
<evidence type="ECO:0000256" key="4">
    <source>
        <dbReference type="ARBA" id="ARBA00006263"/>
    </source>
</evidence>
<evidence type="ECO:0000256" key="9">
    <source>
        <dbReference type="ARBA" id="ARBA00022989"/>
    </source>
</evidence>
<dbReference type="GO" id="GO:0009236">
    <property type="term" value="P:cobalamin biosynthetic process"/>
    <property type="evidence" value="ECO:0007669"/>
    <property type="project" value="UniProtKB-UniRule"/>
</dbReference>
<dbReference type="HAMAP" id="MF_00024">
    <property type="entry name" value="CobD_CbiB"/>
    <property type="match status" value="1"/>
</dbReference>
<evidence type="ECO:0000256" key="1">
    <source>
        <dbReference type="ARBA" id="ARBA00003384"/>
    </source>
</evidence>
<feature type="transmembrane region" description="Helical" evidence="11">
    <location>
        <begin position="283"/>
        <end position="307"/>
    </location>
</feature>
<dbReference type="AlphaFoldDB" id="A0A7J2U413"/>
<organism evidence="12">
    <name type="scientific">Ignisphaera aggregans</name>
    <dbReference type="NCBI Taxonomy" id="334771"/>
    <lineage>
        <taxon>Archaea</taxon>
        <taxon>Thermoproteota</taxon>
        <taxon>Thermoprotei</taxon>
        <taxon>Desulfurococcales</taxon>
        <taxon>Desulfurococcaceae</taxon>
        <taxon>Ignisphaera</taxon>
    </lineage>
</organism>
<dbReference type="EMBL" id="DSEU01000052">
    <property type="protein sequence ID" value="HEM67481.1"/>
    <property type="molecule type" value="Genomic_DNA"/>
</dbReference>
<dbReference type="PANTHER" id="PTHR34308">
    <property type="entry name" value="COBALAMIN BIOSYNTHESIS PROTEIN CBIB"/>
    <property type="match status" value="1"/>
</dbReference>
<keyword evidence="8 11" id="KW-0812">Transmembrane</keyword>
<evidence type="ECO:0000256" key="7">
    <source>
        <dbReference type="ARBA" id="ARBA00022573"/>
    </source>
</evidence>
<keyword evidence="7 11" id="KW-0169">Cobalamin biosynthesis</keyword>
<reference evidence="12" key="1">
    <citation type="journal article" date="2020" name="mSystems">
        <title>Genome- and Community-Level Interaction Insights into Carbon Utilization and Element Cycling Functions of Hydrothermarchaeota in Hydrothermal Sediment.</title>
        <authorList>
            <person name="Zhou Z."/>
            <person name="Liu Y."/>
            <person name="Xu W."/>
            <person name="Pan J."/>
            <person name="Luo Z.H."/>
            <person name="Li M."/>
        </authorList>
    </citation>
    <scope>NUCLEOTIDE SEQUENCE [LARGE SCALE GENOMIC DNA]</scope>
    <source>
        <strain evidence="12">SpSt-125</strain>
    </source>
</reference>
<evidence type="ECO:0000256" key="6">
    <source>
        <dbReference type="ARBA" id="ARBA00022475"/>
    </source>
</evidence>
<evidence type="ECO:0000256" key="5">
    <source>
        <dbReference type="ARBA" id="ARBA00016185"/>
    </source>
</evidence>
<dbReference type="NCBIfam" id="TIGR00380">
    <property type="entry name" value="cobal_cbiB"/>
    <property type="match status" value="1"/>
</dbReference>
<dbReference type="GO" id="GO:0005886">
    <property type="term" value="C:plasma membrane"/>
    <property type="evidence" value="ECO:0007669"/>
    <property type="project" value="UniProtKB-SubCell"/>
</dbReference>
<dbReference type="GO" id="GO:0048472">
    <property type="term" value="F:threonine-phosphate decarboxylase activity"/>
    <property type="evidence" value="ECO:0007669"/>
    <property type="project" value="InterPro"/>
</dbReference>
<comment type="caution">
    <text evidence="11">Lacks conserved residue(s) required for the propagation of feature annotation.</text>
</comment>
<evidence type="ECO:0000256" key="10">
    <source>
        <dbReference type="ARBA" id="ARBA00023136"/>
    </source>
</evidence>
<evidence type="ECO:0000256" key="11">
    <source>
        <dbReference type="HAMAP-Rule" id="MF_00024"/>
    </source>
</evidence>
<comment type="similarity">
    <text evidence="4 11">Belongs to the CobD/CbiB family.</text>
</comment>
<evidence type="ECO:0000256" key="3">
    <source>
        <dbReference type="ARBA" id="ARBA00004953"/>
    </source>
</evidence>
<evidence type="ECO:0000256" key="8">
    <source>
        <dbReference type="ARBA" id="ARBA00022692"/>
    </source>
</evidence>
<dbReference type="PANTHER" id="PTHR34308:SF1">
    <property type="entry name" value="COBALAMIN BIOSYNTHESIS PROTEIN CBIB"/>
    <property type="match status" value="1"/>
</dbReference>
<proteinExistence type="inferred from homology"/>
<feature type="transmembrane region" description="Helical" evidence="11">
    <location>
        <begin position="76"/>
        <end position="96"/>
    </location>
</feature>
<protein>
    <recommendedName>
        <fullName evidence="5 11">Probable cobalamin biosynthesis protein CobD</fullName>
    </recommendedName>
</protein>
<gene>
    <name evidence="11" type="primary">cobD</name>
    <name evidence="12" type="ORF">ENO26_07975</name>
</gene>
<keyword evidence="9 11" id="KW-1133">Transmembrane helix</keyword>
<comment type="function">
    <text evidence="1 11">Converts cobyric acid to cobinamide by the addition of aminopropanol on the F carboxylic group.</text>
</comment>
<dbReference type="GO" id="GO:0015420">
    <property type="term" value="F:ABC-type vitamin B12 transporter activity"/>
    <property type="evidence" value="ECO:0007669"/>
    <property type="project" value="UniProtKB-UniRule"/>
</dbReference>
<comment type="pathway">
    <text evidence="3 11">Cofactor biosynthesis; adenosylcobalamin biosynthesis.</text>
</comment>
<comment type="subcellular location">
    <subcellularLocation>
        <location evidence="2 11">Cell membrane</location>
        <topology evidence="2 11">Multi-pass membrane protein</topology>
    </subcellularLocation>
</comment>
<keyword evidence="10 11" id="KW-0472">Membrane</keyword>
<evidence type="ECO:0000313" key="12">
    <source>
        <dbReference type="EMBL" id="HEM67481.1"/>
    </source>
</evidence>
<name>A0A7J2U413_9CREN</name>
<feature type="transmembrane region" description="Helical" evidence="11">
    <location>
        <begin position="49"/>
        <end position="69"/>
    </location>
</feature>